<dbReference type="Gene3D" id="3.40.50.1100">
    <property type="match status" value="2"/>
</dbReference>
<dbReference type="NCBIfam" id="TIGR00260">
    <property type="entry name" value="thrC"/>
    <property type="match status" value="1"/>
</dbReference>
<sequence length="434" mass="49231">MKYYNLKDHLEKINFGEATIKGQGKEKGLFFPENIPQLNEEFIKNLHQYSNEEIAYQCMRDFVGDEIPSQVLKEIVAETVSFEIPLVKINEQISILELFHGPTLAFKDIGARFMSRCLSYFLKDQQKKVTVLVATSGDTGGAVAHGFYKIPQINVVILYPKNRVSPVQEKQLTALGENISALEVNGSFDDCQNLVKQAFSDEEINNQLFLTSANSINVARWLPQQIYYLIALKQWIQQHKEHPVICVPSGNFGNICAGLLAHFRGLPASHFIAACNANHVVPDYFTTQNYQPQKAIATLSNAMDVGDPSNFVRVLELFGHQFEALKYKISAYSINDDQTMSTITEVYEKYGYILEPHSAVAFASMEKYLQENPNQKGFILGTAHPVKFPDAVEKAIHTQIEIPESLKELMEKEKKTVEINSDFEELRRFLLHKI</sequence>
<dbReference type="InterPro" id="IPR037158">
    <property type="entry name" value="Thr_synth_N_sf"/>
</dbReference>
<accession>A0ABU1E285</accession>
<comment type="cofactor">
    <cofactor evidence="1">
        <name>pyridoxal 5'-phosphate</name>
        <dbReference type="ChEBI" id="CHEBI:597326"/>
    </cofactor>
</comment>
<dbReference type="Gene3D" id="3.90.1380.10">
    <property type="entry name" value="Threonine synthase, N-terminal domain"/>
    <property type="match status" value="1"/>
</dbReference>
<evidence type="ECO:0000256" key="2">
    <source>
        <dbReference type="ARBA" id="ARBA00005517"/>
    </source>
</evidence>
<evidence type="ECO:0000256" key="5">
    <source>
        <dbReference type="NCBIfam" id="TIGR00260"/>
    </source>
</evidence>
<dbReference type="GO" id="GO:0004795">
    <property type="term" value="F:threonine synthase activity"/>
    <property type="evidence" value="ECO:0007669"/>
    <property type="project" value="UniProtKB-EC"/>
</dbReference>
<dbReference type="Pfam" id="PF14821">
    <property type="entry name" value="Thr_synth_N"/>
    <property type="match status" value="1"/>
</dbReference>
<dbReference type="InterPro" id="IPR051166">
    <property type="entry name" value="Threonine_Synthase"/>
</dbReference>
<dbReference type="PANTHER" id="PTHR42690">
    <property type="entry name" value="THREONINE SYNTHASE FAMILY MEMBER"/>
    <property type="match status" value="1"/>
</dbReference>
<dbReference type="InterPro" id="IPR001926">
    <property type="entry name" value="TrpB-like_PALP"/>
</dbReference>
<dbReference type="Proteomes" id="UP001260959">
    <property type="component" value="Unassembled WGS sequence"/>
</dbReference>
<reference evidence="8 9" key="1">
    <citation type="submission" date="2023-08" db="EMBL/GenBank/DDBJ databases">
        <authorList>
            <person name="Maltman C."/>
        </authorList>
    </citation>
    <scope>NUCLEOTIDE SEQUENCE [LARGE SCALE GENOMIC DNA]</scope>
    <source>
        <strain evidence="8 9">ES2</strain>
    </source>
</reference>
<evidence type="ECO:0000313" key="8">
    <source>
        <dbReference type="EMBL" id="MDR4951757.1"/>
    </source>
</evidence>
<evidence type="ECO:0000256" key="3">
    <source>
        <dbReference type="ARBA" id="ARBA00022898"/>
    </source>
</evidence>
<comment type="caution">
    <text evidence="8">The sequence shown here is derived from an EMBL/GenBank/DDBJ whole genome shotgun (WGS) entry which is preliminary data.</text>
</comment>
<dbReference type="RefSeq" id="WP_309521766.1">
    <property type="nucleotide sequence ID" value="NZ_JAVIXS010000003.1"/>
</dbReference>
<keyword evidence="4 8" id="KW-0456">Lyase</keyword>
<keyword evidence="3" id="KW-0663">Pyridoxal phosphate</keyword>
<evidence type="ECO:0000313" key="9">
    <source>
        <dbReference type="Proteomes" id="UP001260959"/>
    </source>
</evidence>
<evidence type="ECO:0000259" key="6">
    <source>
        <dbReference type="Pfam" id="PF00291"/>
    </source>
</evidence>
<feature type="domain" description="Threonine synthase N-terminal" evidence="7">
    <location>
        <begin position="2"/>
        <end position="79"/>
    </location>
</feature>
<evidence type="ECO:0000256" key="1">
    <source>
        <dbReference type="ARBA" id="ARBA00001933"/>
    </source>
</evidence>
<dbReference type="EC" id="4.2.3.1" evidence="5"/>
<evidence type="ECO:0000256" key="4">
    <source>
        <dbReference type="ARBA" id="ARBA00023239"/>
    </source>
</evidence>
<organism evidence="8 9">
    <name type="scientific">Chryseobacterium metallicongregator</name>
    <dbReference type="NCBI Taxonomy" id="3073042"/>
    <lineage>
        <taxon>Bacteria</taxon>
        <taxon>Pseudomonadati</taxon>
        <taxon>Bacteroidota</taxon>
        <taxon>Flavobacteriia</taxon>
        <taxon>Flavobacteriales</taxon>
        <taxon>Weeksellaceae</taxon>
        <taxon>Chryseobacterium group</taxon>
        <taxon>Chryseobacterium</taxon>
    </lineage>
</organism>
<keyword evidence="9" id="KW-1185">Reference proteome</keyword>
<dbReference type="InterPro" id="IPR004450">
    <property type="entry name" value="Thr_synthase-like"/>
</dbReference>
<proteinExistence type="inferred from homology"/>
<name>A0ABU1E285_9FLAO</name>
<dbReference type="SUPFAM" id="SSF53686">
    <property type="entry name" value="Tryptophan synthase beta subunit-like PLP-dependent enzymes"/>
    <property type="match status" value="1"/>
</dbReference>
<evidence type="ECO:0000259" key="7">
    <source>
        <dbReference type="Pfam" id="PF14821"/>
    </source>
</evidence>
<feature type="domain" description="Tryptophan synthase beta chain-like PALP" evidence="6">
    <location>
        <begin position="96"/>
        <end position="368"/>
    </location>
</feature>
<gene>
    <name evidence="8" type="primary">thrC</name>
    <name evidence="8" type="ORF">REB14_06130</name>
</gene>
<protein>
    <recommendedName>
        <fullName evidence="5">Threonine synthase</fullName>
        <ecNumber evidence="5">4.2.3.1</ecNumber>
    </recommendedName>
</protein>
<dbReference type="Pfam" id="PF00291">
    <property type="entry name" value="PALP"/>
    <property type="match status" value="1"/>
</dbReference>
<dbReference type="PANTHER" id="PTHR42690:SF1">
    <property type="entry name" value="THREONINE SYNTHASE-LIKE 2"/>
    <property type="match status" value="1"/>
</dbReference>
<dbReference type="InterPro" id="IPR036052">
    <property type="entry name" value="TrpB-like_PALP_sf"/>
</dbReference>
<comment type="similarity">
    <text evidence="2">Belongs to the threonine synthase family.</text>
</comment>
<dbReference type="EMBL" id="JAVIXS010000003">
    <property type="protein sequence ID" value="MDR4951757.1"/>
    <property type="molecule type" value="Genomic_DNA"/>
</dbReference>
<dbReference type="InterPro" id="IPR029144">
    <property type="entry name" value="Thr_synth_N"/>
</dbReference>